<dbReference type="InterPro" id="IPR008271">
    <property type="entry name" value="Ser/Thr_kinase_AS"/>
</dbReference>
<dbReference type="InterPro" id="IPR011009">
    <property type="entry name" value="Kinase-like_dom_sf"/>
</dbReference>
<keyword evidence="8" id="KW-1185">Reference proteome</keyword>
<accession>A0A176VQ13</accession>
<evidence type="ECO:0000256" key="1">
    <source>
        <dbReference type="ARBA" id="ARBA00022679"/>
    </source>
</evidence>
<dbReference type="InterPro" id="IPR000719">
    <property type="entry name" value="Prot_kinase_dom"/>
</dbReference>
<name>A0A176VQ13_MARPO</name>
<evidence type="ECO:0000256" key="5">
    <source>
        <dbReference type="SAM" id="MobiDB-lite"/>
    </source>
</evidence>
<evidence type="ECO:0000256" key="4">
    <source>
        <dbReference type="ARBA" id="ARBA00022840"/>
    </source>
</evidence>
<comment type="caution">
    <text evidence="7">The sequence shown here is derived from an EMBL/GenBank/DDBJ whole genome shotgun (WGS) entry which is preliminary data.</text>
</comment>
<dbReference type="GO" id="GO:0004672">
    <property type="term" value="F:protein kinase activity"/>
    <property type="evidence" value="ECO:0007669"/>
    <property type="project" value="InterPro"/>
</dbReference>
<gene>
    <name evidence="7" type="ORF">AXG93_2318s1280</name>
</gene>
<evidence type="ECO:0000313" key="7">
    <source>
        <dbReference type="EMBL" id="OAE22381.1"/>
    </source>
</evidence>
<dbReference type="GO" id="GO:0005524">
    <property type="term" value="F:ATP binding"/>
    <property type="evidence" value="ECO:0007669"/>
    <property type="project" value="UniProtKB-KW"/>
</dbReference>
<dbReference type="PROSITE" id="PS00108">
    <property type="entry name" value="PROTEIN_KINASE_ST"/>
    <property type="match status" value="1"/>
</dbReference>
<sequence>MRHYLGSLSGASGGRQARGGGGGGGGVEKKTNVKRFRLWRGGDKACGSREYRGSSPKADSEGACLVIIRNSKSQNQRSVSFPLVIPKLSQLEEFNCHDCVSTVDYHRVVLDCWLSTGYICPEIKFSGKPPDIAILEEEYNVSTRRWDCSYSGGPTPVGHKHLAETQGAFLEHEGSISLLGLNCSDGESAESDDVIPNHIPATKTSLACRPFQSDVDFGEMNAMVSKKVTCSFLLERLSGHPQHAATHLRILEEGKSSRIVTRDKSGSRHASNFEEKDPSVIHRDIKPSNILLDEILVAKVADFGISKKSPGEGTHVCKDGTAGLKRGVEFILPCVSSPLPLTVVGAGRKKTKRRRCPLPPGRLEYLESVEYVKPKVIHGITETIVQTKAASIHLRQEVLTALETISVIGLPGTPITPTDREEDWPARRPGHRDQYMSMDSESANHTEGGQALRSIRLSRGKYRRPDTKVDRFKYACIVPDAPEYTRDSSCESP</sequence>
<dbReference type="SUPFAM" id="SSF56112">
    <property type="entry name" value="Protein kinase-like (PK-like)"/>
    <property type="match status" value="1"/>
</dbReference>
<feature type="region of interest" description="Disordered" evidence="5">
    <location>
        <begin position="1"/>
        <end position="29"/>
    </location>
</feature>
<feature type="region of interest" description="Disordered" evidence="5">
    <location>
        <begin position="439"/>
        <end position="460"/>
    </location>
</feature>
<dbReference type="AlphaFoldDB" id="A0A176VQ13"/>
<reference evidence="7" key="1">
    <citation type="submission" date="2016-03" db="EMBL/GenBank/DDBJ databases">
        <title>Mechanisms controlling the formation of the plant cell surface in tip-growing cells are functionally conserved among land plants.</title>
        <authorList>
            <person name="Honkanen S."/>
            <person name="Jones V.A."/>
            <person name="Morieri G."/>
            <person name="Champion C."/>
            <person name="Hetherington A.J."/>
            <person name="Kelly S."/>
            <person name="Saint-Marcoux D."/>
            <person name="Proust H."/>
            <person name="Prescott H."/>
            <person name="Dolan L."/>
        </authorList>
    </citation>
    <scope>NUCLEOTIDE SEQUENCE [LARGE SCALE GENOMIC DNA]</scope>
    <source>
        <tissue evidence="7">Whole gametophyte</tissue>
    </source>
</reference>
<dbReference type="Proteomes" id="UP000077202">
    <property type="component" value="Unassembled WGS sequence"/>
</dbReference>
<dbReference type="PANTHER" id="PTHR47973">
    <property type="entry name" value="CYSTEINE-RICH RECEPTOR-LIKE PROTEIN KINASE 3"/>
    <property type="match status" value="1"/>
</dbReference>
<keyword evidence="2" id="KW-0547">Nucleotide-binding</keyword>
<feature type="domain" description="Protein kinase" evidence="6">
    <location>
        <begin position="13"/>
        <end position="493"/>
    </location>
</feature>
<evidence type="ECO:0000259" key="6">
    <source>
        <dbReference type="PROSITE" id="PS50011"/>
    </source>
</evidence>
<dbReference type="InterPro" id="IPR052059">
    <property type="entry name" value="CR_Ser/Thr_kinase"/>
</dbReference>
<feature type="compositionally biased region" description="Gly residues" evidence="5">
    <location>
        <begin position="11"/>
        <end position="26"/>
    </location>
</feature>
<evidence type="ECO:0000313" key="8">
    <source>
        <dbReference type="Proteomes" id="UP000077202"/>
    </source>
</evidence>
<keyword evidence="1" id="KW-0808">Transferase</keyword>
<keyword evidence="4" id="KW-0067">ATP-binding</keyword>
<evidence type="ECO:0000256" key="3">
    <source>
        <dbReference type="ARBA" id="ARBA00022777"/>
    </source>
</evidence>
<protein>
    <recommendedName>
        <fullName evidence="6">Protein kinase domain-containing protein</fullName>
    </recommendedName>
</protein>
<dbReference type="Gene3D" id="1.10.510.10">
    <property type="entry name" value="Transferase(Phosphotransferase) domain 1"/>
    <property type="match status" value="1"/>
</dbReference>
<keyword evidence="3" id="KW-0418">Kinase</keyword>
<dbReference type="EMBL" id="LVLJ01003211">
    <property type="protein sequence ID" value="OAE22381.1"/>
    <property type="molecule type" value="Genomic_DNA"/>
</dbReference>
<dbReference type="PROSITE" id="PS50011">
    <property type="entry name" value="PROTEIN_KINASE_DOM"/>
    <property type="match status" value="1"/>
</dbReference>
<organism evidence="7 8">
    <name type="scientific">Marchantia polymorpha subsp. ruderalis</name>
    <dbReference type="NCBI Taxonomy" id="1480154"/>
    <lineage>
        <taxon>Eukaryota</taxon>
        <taxon>Viridiplantae</taxon>
        <taxon>Streptophyta</taxon>
        <taxon>Embryophyta</taxon>
        <taxon>Marchantiophyta</taxon>
        <taxon>Marchantiopsida</taxon>
        <taxon>Marchantiidae</taxon>
        <taxon>Marchantiales</taxon>
        <taxon>Marchantiaceae</taxon>
        <taxon>Marchantia</taxon>
    </lineage>
</organism>
<evidence type="ECO:0000256" key="2">
    <source>
        <dbReference type="ARBA" id="ARBA00022741"/>
    </source>
</evidence>
<feature type="compositionally biased region" description="Low complexity" evidence="5">
    <location>
        <begin position="1"/>
        <end position="10"/>
    </location>
</feature>
<proteinExistence type="predicted"/>
<dbReference type="Pfam" id="PF00069">
    <property type="entry name" value="Pkinase"/>
    <property type="match status" value="1"/>
</dbReference>